<reference evidence="1 2" key="1">
    <citation type="journal article" date="2012" name="J. Bacteriol.">
        <title>Draft Genome Sequences of Four Axenic Mycoplasma genitalium Strains Isolated from Denmark, Japan, and Australia.</title>
        <authorList>
            <person name="McGowin C.L."/>
            <person name="Ma L."/>
            <person name="Jensen J.S."/>
            <person name="Mancuso M.M."/>
            <person name="Hamasuna R."/>
            <person name="Adegboye D."/>
            <person name="Martin D.H."/>
        </authorList>
    </citation>
    <scope>NUCLEOTIDE SEQUENCE [LARGE SCALE GENOMIC DNA]</scope>
    <source>
        <strain evidence="1 2">M6320</strain>
    </source>
</reference>
<organism evidence="1 2">
    <name type="scientific">Mycoplasmoides genitalium M6320</name>
    <dbReference type="NCBI Taxonomy" id="662945"/>
    <lineage>
        <taxon>Bacteria</taxon>
        <taxon>Bacillati</taxon>
        <taxon>Mycoplasmatota</taxon>
        <taxon>Mycoplasmoidales</taxon>
        <taxon>Mycoplasmoidaceae</taxon>
        <taxon>Mycoplasmoides</taxon>
    </lineage>
</organism>
<dbReference type="SMR" id="A0ABC7ZIR1"/>
<dbReference type="Pfam" id="PF17535">
    <property type="entry name" value="DUF5454"/>
    <property type="match status" value="1"/>
</dbReference>
<dbReference type="RefSeq" id="WP_009885748.1">
    <property type="nucleotide sequence ID" value="NC_018497.1"/>
</dbReference>
<gene>
    <name evidence="1" type="ORF">CM1_01245</name>
</gene>
<dbReference type="KEGG" id="mgx:CM1_01245"/>
<evidence type="ECO:0000313" key="1">
    <source>
        <dbReference type="EMBL" id="AFQ04029.1"/>
    </source>
</evidence>
<accession>A0ABC7ZIR1</accession>
<dbReference type="InterPro" id="IPR035215">
    <property type="entry name" value="DUF5454"/>
</dbReference>
<dbReference type="AlphaFoldDB" id="A0ABC7ZIR1"/>
<proteinExistence type="predicted"/>
<dbReference type="EMBL" id="CP003772">
    <property type="protein sequence ID" value="AFQ04029.1"/>
    <property type="molecule type" value="Genomic_DNA"/>
</dbReference>
<protein>
    <submittedName>
        <fullName evidence="1">Uncharacterized protein</fullName>
    </submittedName>
</protein>
<dbReference type="GeneID" id="99647052"/>
<sequence length="219" mass="25971">MGKTKNKSDWQIFLEDYRFYFETDFDWVTYLNNCLNSYPDFDIIKFIKKYGPECEKSFLSWQSKAKSDVYSELTNKIKKQQFSEQLIYQLVQLDALRTNYLIGSLFSDNKTQRKLLKRSWKNAKKEGYTKQEWLMILVGLPFEKGAYHKQLYDHSRQEILDLTEVIKKLYLKTETNNDKLEFAATTSKTTAQLTKTMPLNSSDLDKDLMEFSGEKWGDN</sequence>
<dbReference type="Proteomes" id="UP000005254">
    <property type="component" value="Chromosome"/>
</dbReference>
<name>A0ABC7ZIR1_MYCGT</name>
<evidence type="ECO:0000313" key="2">
    <source>
        <dbReference type="Proteomes" id="UP000005254"/>
    </source>
</evidence>